<proteinExistence type="predicted"/>
<keyword evidence="2" id="KW-1185">Reference proteome</keyword>
<dbReference type="EMBL" id="KY979132">
    <property type="protein sequence ID" value="ASD50498.1"/>
    <property type="molecule type" value="Genomic_DNA"/>
</dbReference>
<protein>
    <recommendedName>
        <fullName evidence="3">Mycobacteriophage Barnyard protein gp56</fullName>
    </recommendedName>
</protein>
<dbReference type="Proteomes" id="UP000224101">
    <property type="component" value="Segment"/>
</dbReference>
<accession>A0A218M383</accession>
<dbReference type="InterPro" id="IPR026325">
    <property type="entry name" value="DUF932"/>
</dbReference>
<evidence type="ECO:0000313" key="2">
    <source>
        <dbReference type="Proteomes" id="UP000224101"/>
    </source>
</evidence>
<reference evidence="1 2" key="1">
    <citation type="submission" date="2017-08" db="EMBL/GenBank/DDBJ databases">
        <title>Characterization and complete genome sequence of novel bacteriophage infecting the causal agent of bacterial fruit blotch, Acidovorax citrulli.</title>
        <authorList>
            <person name="Midani A.R."/>
            <person name="Park S.-H."/>
            <person name="Choi T.-J."/>
        </authorList>
    </citation>
    <scope>NUCLEOTIDE SEQUENCE [LARGE SCALE GENOMIC DNA]</scope>
</reference>
<dbReference type="KEGG" id="vg:40085902"/>
<dbReference type="RefSeq" id="YP_009609817.1">
    <property type="nucleotide sequence ID" value="NC_041997.1"/>
</dbReference>
<dbReference type="GeneID" id="40085902"/>
<dbReference type="NCBIfam" id="TIGR03299">
    <property type="entry name" value="LGT_TIGR03299"/>
    <property type="match status" value="1"/>
</dbReference>
<dbReference type="InterPro" id="IPR017686">
    <property type="entry name" value="Phg/plasmid-like_prot"/>
</dbReference>
<evidence type="ECO:0000313" key="1">
    <source>
        <dbReference type="EMBL" id="ASD50498.1"/>
    </source>
</evidence>
<organism evidence="1 2">
    <name type="scientific">Acidovorax phage ACP17</name>
    <dbReference type="NCBI Taxonomy" id="2010329"/>
    <lineage>
        <taxon>Viruses</taxon>
        <taxon>Duplodnaviria</taxon>
        <taxon>Heunggongvirae</taxon>
        <taxon>Uroviricota</taxon>
        <taxon>Caudoviricetes</taxon>
        <taxon>Busanvirus</taxon>
        <taxon>Busanvirus ACP17</taxon>
    </lineage>
</organism>
<dbReference type="OrthoDB" id="5256at10239"/>
<evidence type="ECO:0008006" key="3">
    <source>
        <dbReference type="Google" id="ProtNLM"/>
    </source>
</evidence>
<dbReference type="Pfam" id="PF06067">
    <property type="entry name" value="DUF932"/>
    <property type="match status" value="1"/>
</dbReference>
<sequence>MAHEITNTNGMDEMAFTGSRAAIWHGLGQELPVGASIAEWRKAAGMDWEAMESLVSYNALGETKFAPDKKLLFRSDNKEALGIVGSDYKIVQPGQVLGFFDDLTKLHGMRLSTAGTLFGGKRFWALAETSNKADVVGGDEVGAYLLLTTSVDGTMSTQARYTSIRVVCNNTLTIALSGNAKRAVKMTHHREWDPTQVKIDMGLLGESWAGYLGKLRALSEIKMSEQDTRKFYEKMFYNPSKAEPTTAEQRTVDMLMEKAFAGIGSEMSAGTAWGALNGATELYTHWKGNRDLSRQFWDAFAGEQSDKKDMVLNGLVEQFEIA</sequence>
<name>A0A218M383_9CAUD</name>